<organism evidence="1">
    <name type="scientific">Rhodococcus hoagii (strain 103S)</name>
    <name type="common">Rhodococcus equi</name>
    <dbReference type="NCBI Taxonomy" id="685727"/>
    <lineage>
        <taxon>Bacteria</taxon>
        <taxon>Bacillati</taxon>
        <taxon>Actinomycetota</taxon>
        <taxon>Actinomycetes</taxon>
        <taxon>Mycobacteriales</taxon>
        <taxon>Nocardiaceae</taxon>
        <taxon>Prescottella</taxon>
    </lineage>
</organism>
<name>A0A3S5YBK0_RHOH1</name>
<gene>
    <name evidence="1" type="ordered locus">REQ_39520</name>
</gene>
<dbReference type="KEGG" id="req:REQ_39520"/>
<reference evidence="1" key="1">
    <citation type="journal article" date="2010" name="PLoS Genet.">
        <title>The genome of a pathogenic rhodococcus: cooptive virulence underpinned by key gene acquisitions.</title>
        <authorList>
            <person name="Letek M."/>
            <person name="Gonzalez P."/>
            <person name="Macarthur I."/>
            <person name="Rodriguez H."/>
            <person name="Freeman T.C."/>
            <person name="Valero-Rello A."/>
            <person name="Blanco M."/>
            <person name="Buckley T."/>
            <person name="Cherevach I."/>
            <person name="Fahey R."/>
            <person name="Hapeshi A."/>
            <person name="Holdstock J."/>
            <person name="Leadon D."/>
            <person name="Navas J."/>
            <person name="Ocampo A."/>
            <person name="Quail M.A."/>
            <person name="Sanders M."/>
            <person name="Scortti M.M."/>
            <person name="Prescott J.F."/>
            <person name="Fogarty U."/>
            <person name="Meijer W.G."/>
            <person name="Parkhill J."/>
            <person name="Bentley S.D."/>
            <person name="Vazquez-Boland J.A."/>
        </authorList>
    </citation>
    <scope>NUCLEOTIDE SEQUENCE [LARGE SCALE GENOMIC DNA]</scope>
    <source>
        <strain evidence="1 2">103S</strain>
    </source>
</reference>
<evidence type="ECO:0000313" key="2">
    <source>
        <dbReference type="Proteomes" id="UP000006892"/>
    </source>
</evidence>
<dbReference type="AlphaFoldDB" id="A0A3S5YBK0"/>
<accession>A0A3S5YBK0</accession>
<protein>
    <submittedName>
        <fullName evidence="1">Uncharacterized protein</fullName>
    </submittedName>
</protein>
<dbReference type="EMBL" id="FN563149">
    <property type="protein sequence ID" value="CBH49936.1"/>
    <property type="molecule type" value="Genomic_DNA"/>
</dbReference>
<dbReference type="Proteomes" id="UP001154400">
    <property type="component" value="Chromosome"/>
</dbReference>
<proteinExistence type="predicted"/>
<evidence type="ECO:0000313" key="1">
    <source>
        <dbReference type="EMBL" id="CBH49936.1"/>
    </source>
</evidence>
<sequence length="43" mass="4465">MNTTQIGENMSAELDGFLGIINKLLAFLGSSGEGQTPPTDPQA</sequence>